<proteinExistence type="predicted"/>
<name>A0A4Z2CKD3_SCHJA</name>
<feature type="region of interest" description="Disordered" evidence="1">
    <location>
        <begin position="1"/>
        <end position="40"/>
    </location>
</feature>
<reference evidence="2 3" key="1">
    <citation type="submission" date="2019-03" db="EMBL/GenBank/DDBJ databases">
        <title>An improved genome assembly of the fluke Schistosoma japonicum.</title>
        <authorList>
            <person name="Hu W."/>
            <person name="Luo F."/>
            <person name="Yin M."/>
            <person name="Mo X."/>
            <person name="Sun C."/>
            <person name="Wu Q."/>
            <person name="Zhu B."/>
            <person name="Xiang M."/>
            <person name="Wang J."/>
            <person name="Wang Y."/>
            <person name="Zhang T."/>
            <person name="Xu B."/>
            <person name="Zheng H."/>
            <person name="Feng Z."/>
        </authorList>
    </citation>
    <scope>NUCLEOTIDE SEQUENCE [LARGE SCALE GENOMIC DNA]</scope>
    <source>
        <strain evidence="2">HuSjv2</strain>
        <tissue evidence="2">Worms</tissue>
    </source>
</reference>
<accession>A0A4Z2CKD3</accession>
<sequence>MTTELRSKGNTKSARRDTGKKQKRLWSHHASPSDNCGSPEWGDKLGASCISPAEGDVGVALIQ</sequence>
<dbReference type="EMBL" id="SKCS01001024">
    <property type="protein sequence ID" value="TNN04747.1"/>
    <property type="molecule type" value="Genomic_DNA"/>
</dbReference>
<dbReference type="AlphaFoldDB" id="A0A4Z2CKD3"/>
<dbReference type="Proteomes" id="UP000311919">
    <property type="component" value="Unassembled WGS sequence"/>
</dbReference>
<keyword evidence="3" id="KW-1185">Reference proteome</keyword>
<protein>
    <submittedName>
        <fullName evidence="2">Uncharacterized protein</fullName>
    </submittedName>
</protein>
<gene>
    <name evidence="2" type="ORF">EWB00_000118</name>
</gene>
<evidence type="ECO:0000256" key="1">
    <source>
        <dbReference type="SAM" id="MobiDB-lite"/>
    </source>
</evidence>
<evidence type="ECO:0000313" key="2">
    <source>
        <dbReference type="EMBL" id="TNN04747.1"/>
    </source>
</evidence>
<comment type="caution">
    <text evidence="2">The sequence shown here is derived from an EMBL/GenBank/DDBJ whole genome shotgun (WGS) entry which is preliminary data.</text>
</comment>
<feature type="compositionally biased region" description="Polar residues" evidence="1">
    <location>
        <begin position="1"/>
        <end position="12"/>
    </location>
</feature>
<evidence type="ECO:0000313" key="3">
    <source>
        <dbReference type="Proteomes" id="UP000311919"/>
    </source>
</evidence>
<organism evidence="2 3">
    <name type="scientific">Schistosoma japonicum</name>
    <name type="common">Blood fluke</name>
    <dbReference type="NCBI Taxonomy" id="6182"/>
    <lineage>
        <taxon>Eukaryota</taxon>
        <taxon>Metazoa</taxon>
        <taxon>Spiralia</taxon>
        <taxon>Lophotrochozoa</taxon>
        <taxon>Platyhelminthes</taxon>
        <taxon>Trematoda</taxon>
        <taxon>Digenea</taxon>
        <taxon>Strigeidida</taxon>
        <taxon>Schistosomatoidea</taxon>
        <taxon>Schistosomatidae</taxon>
        <taxon>Schistosoma</taxon>
    </lineage>
</organism>